<dbReference type="InterPro" id="IPR008480">
    <property type="entry name" value="DUF761_pln"/>
</dbReference>
<sequence>MDSYNNTDKNLTKPPTSSKKLPISIFVISLPLLYVSLLNVPLSSLFKDTAFLFLVSNSIIIVVAAESGVFASSSSSTSSNDALYDDYVRHVPKARSAYSNPIPQTSNMAGEEEEIPKHVVRESSNAREEGESSKEIRLDSEPEAEPAEQKQEPVSDEPEPELELEITEVAPERPKYERRWSELSLTKTEMSKDLLPRANTMTEKRSCAMEENDYVRMSDEELNERVEDFIRRFNREIRLQERMSSAVF</sequence>
<keyword evidence="2" id="KW-0472">Membrane</keyword>
<gene>
    <name evidence="3" type="ORF">A4U43_C07F34310</name>
</gene>
<evidence type="ECO:0008006" key="5">
    <source>
        <dbReference type="Google" id="ProtNLM"/>
    </source>
</evidence>
<feature type="region of interest" description="Disordered" evidence="1">
    <location>
        <begin position="98"/>
        <end position="162"/>
    </location>
</feature>
<accession>A0A5P1EM87</accession>
<evidence type="ECO:0000313" key="3">
    <source>
        <dbReference type="EMBL" id="ONK65160.1"/>
    </source>
</evidence>
<proteinExistence type="predicted"/>
<feature type="compositionally biased region" description="Polar residues" evidence="1">
    <location>
        <begin position="98"/>
        <end position="108"/>
    </location>
</feature>
<keyword evidence="4" id="KW-1185">Reference proteome</keyword>
<feature type="compositionally biased region" description="Basic and acidic residues" evidence="1">
    <location>
        <begin position="115"/>
        <end position="140"/>
    </location>
</feature>
<dbReference type="Pfam" id="PF05553">
    <property type="entry name" value="DUF761"/>
    <property type="match status" value="1"/>
</dbReference>
<reference evidence="4" key="1">
    <citation type="journal article" date="2017" name="Nat. Commun.">
        <title>The asparagus genome sheds light on the origin and evolution of a young Y chromosome.</title>
        <authorList>
            <person name="Harkess A."/>
            <person name="Zhou J."/>
            <person name="Xu C."/>
            <person name="Bowers J.E."/>
            <person name="Van der Hulst R."/>
            <person name="Ayyampalayam S."/>
            <person name="Mercati F."/>
            <person name="Riccardi P."/>
            <person name="McKain M.R."/>
            <person name="Kakrana A."/>
            <person name="Tang H."/>
            <person name="Ray J."/>
            <person name="Groenendijk J."/>
            <person name="Arikit S."/>
            <person name="Mathioni S.M."/>
            <person name="Nakano M."/>
            <person name="Shan H."/>
            <person name="Telgmann-Rauber A."/>
            <person name="Kanno A."/>
            <person name="Yue Z."/>
            <person name="Chen H."/>
            <person name="Li W."/>
            <person name="Chen Y."/>
            <person name="Xu X."/>
            <person name="Zhang Y."/>
            <person name="Luo S."/>
            <person name="Chen H."/>
            <person name="Gao J."/>
            <person name="Mao Z."/>
            <person name="Pires J.C."/>
            <person name="Luo M."/>
            <person name="Kudrna D."/>
            <person name="Wing R.A."/>
            <person name="Meyers B.C."/>
            <person name="Yi K."/>
            <person name="Kong H."/>
            <person name="Lavrijsen P."/>
            <person name="Sunseri F."/>
            <person name="Falavigna A."/>
            <person name="Ye Y."/>
            <person name="Leebens-Mack J.H."/>
            <person name="Chen G."/>
        </authorList>
    </citation>
    <scope>NUCLEOTIDE SEQUENCE [LARGE SCALE GENOMIC DNA]</scope>
    <source>
        <strain evidence="4">cv. DH0086</strain>
    </source>
</reference>
<dbReference type="PANTHER" id="PTHR35997:SF6">
    <property type="entry name" value="COTTON FIBER PROTEIN"/>
    <property type="match status" value="1"/>
</dbReference>
<name>A0A5P1EM87_ASPOF</name>
<keyword evidence="2" id="KW-0812">Transmembrane</keyword>
<feature type="transmembrane region" description="Helical" evidence="2">
    <location>
        <begin position="50"/>
        <end position="71"/>
    </location>
</feature>
<dbReference type="OMA" id="CAMEEND"/>
<dbReference type="Gramene" id="ONK65160">
    <property type="protein sequence ID" value="ONK65160"/>
    <property type="gene ID" value="A4U43_C07F34310"/>
</dbReference>
<dbReference type="AlphaFoldDB" id="A0A5P1EM87"/>
<feature type="transmembrane region" description="Helical" evidence="2">
    <location>
        <begin position="21"/>
        <end position="38"/>
    </location>
</feature>
<protein>
    <recommendedName>
        <fullName evidence="5">DUF4408 domain-containing protein</fullName>
    </recommendedName>
</protein>
<evidence type="ECO:0000313" key="4">
    <source>
        <dbReference type="Proteomes" id="UP000243459"/>
    </source>
</evidence>
<dbReference type="Proteomes" id="UP000243459">
    <property type="component" value="Chromosome 7"/>
</dbReference>
<organism evidence="3 4">
    <name type="scientific">Asparagus officinalis</name>
    <name type="common">Garden asparagus</name>
    <dbReference type="NCBI Taxonomy" id="4686"/>
    <lineage>
        <taxon>Eukaryota</taxon>
        <taxon>Viridiplantae</taxon>
        <taxon>Streptophyta</taxon>
        <taxon>Embryophyta</taxon>
        <taxon>Tracheophyta</taxon>
        <taxon>Spermatophyta</taxon>
        <taxon>Magnoliopsida</taxon>
        <taxon>Liliopsida</taxon>
        <taxon>Asparagales</taxon>
        <taxon>Asparagaceae</taxon>
        <taxon>Asparagoideae</taxon>
        <taxon>Asparagus</taxon>
    </lineage>
</organism>
<dbReference type="OrthoDB" id="680761at2759"/>
<evidence type="ECO:0000256" key="2">
    <source>
        <dbReference type="SAM" id="Phobius"/>
    </source>
</evidence>
<keyword evidence="2" id="KW-1133">Transmembrane helix</keyword>
<evidence type="ECO:0000256" key="1">
    <source>
        <dbReference type="SAM" id="MobiDB-lite"/>
    </source>
</evidence>
<dbReference type="EMBL" id="CM007387">
    <property type="protein sequence ID" value="ONK65160.1"/>
    <property type="molecule type" value="Genomic_DNA"/>
</dbReference>
<dbReference type="PANTHER" id="PTHR35997">
    <property type="entry name" value="COTTON FIBER PROTEIN-RELATED"/>
    <property type="match status" value="1"/>
</dbReference>